<accession>M4C5L2</accession>
<dbReference type="InParanoid" id="M4C5L2"/>
<reference evidence="2" key="1">
    <citation type="journal article" date="2010" name="Science">
        <title>Signatures of adaptation to obligate biotrophy in the Hyaloperonospora arabidopsidis genome.</title>
        <authorList>
            <person name="Baxter L."/>
            <person name="Tripathy S."/>
            <person name="Ishaque N."/>
            <person name="Boot N."/>
            <person name="Cabral A."/>
            <person name="Kemen E."/>
            <person name="Thines M."/>
            <person name="Ah-Fong A."/>
            <person name="Anderson R."/>
            <person name="Badejoko W."/>
            <person name="Bittner-Eddy P."/>
            <person name="Boore J.L."/>
            <person name="Chibucos M.C."/>
            <person name="Coates M."/>
            <person name="Dehal P."/>
            <person name="Delehaunty K."/>
            <person name="Dong S."/>
            <person name="Downton P."/>
            <person name="Dumas B."/>
            <person name="Fabro G."/>
            <person name="Fronick C."/>
            <person name="Fuerstenberg S.I."/>
            <person name="Fulton L."/>
            <person name="Gaulin E."/>
            <person name="Govers F."/>
            <person name="Hughes L."/>
            <person name="Humphray S."/>
            <person name="Jiang R.H."/>
            <person name="Judelson H."/>
            <person name="Kamoun S."/>
            <person name="Kyung K."/>
            <person name="Meijer H."/>
            <person name="Minx P."/>
            <person name="Morris P."/>
            <person name="Nelson J."/>
            <person name="Phuntumart V."/>
            <person name="Qutob D."/>
            <person name="Rehmany A."/>
            <person name="Rougon-Cardoso A."/>
            <person name="Ryden P."/>
            <person name="Torto-Alalibo T."/>
            <person name="Studholme D."/>
            <person name="Wang Y."/>
            <person name="Win J."/>
            <person name="Wood J."/>
            <person name="Clifton S.W."/>
            <person name="Rogers J."/>
            <person name="Van den Ackerveken G."/>
            <person name="Jones J.D."/>
            <person name="McDowell J.M."/>
            <person name="Beynon J."/>
            <person name="Tyler B.M."/>
        </authorList>
    </citation>
    <scope>NUCLEOTIDE SEQUENCE [LARGE SCALE GENOMIC DNA]</scope>
    <source>
        <strain evidence="2">Emoy2</strain>
    </source>
</reference>
<proteinExistence type="predicted"/>
<dbReference type="EnsemblProtists" id="HpaT814388">
    <property type="protein sequence ID" value="HpaP814388"/>
    <property type="gene ID" value="HpaG814388"/>
</dbReference>
<evidence type="ECO:0000313" key="1">
    <source>
        <dbReference type="EnsemblProtists" id="HpaP814388"/>
    </source>
</evidence>
<name>M4C5L2_HYAAE</name>
<dbReference type="EMBL" id="ABWE02004176">
    <property type="status" value="NOT_ANNOTATED_CDS"/>
    <property type="molecule type" value="Genomic_DNA"/>
</dbReference>
<sequence>MIERKMRLKDDGIAAGTKRRFERGQLESARVRDYDDERQSISGARKYRRRWRSSRQLGLCWWF</sequence>
<dbReference type="VEuPathDB" id="FungiDB:HpaG814388"/>
<dbReference type="Proteomes" id="UP000011713">
    <property type="component" value="Unassembled WGS sequence"/>
</dbReference>
<keyword evidence="2" id="KW-1185">Reference proteome</keyword>
<organism evidence="1 2">
    <name type="scientific">Hyaloperonospora arabidopsidis (strain Emoy2)</name>
    <name type="common">Downy mildew agent</name>
    <name type="synonym">Peronospora arabidopsidis</name>
    <dbReference type="NCBI Taxonomy" id="559515"/>
    <lineage>
        <taxon>Eukaryota</taxon>
        <taxon>Sar</taxon>
        <taxon>Stramenopiles</taxon>
        <taxon>Oomycota</taxon>
        <taxon>Peronosporomycetes</taxon>
        <taxon>Peronosporales</taxon>
        <taxon>Peronosporaceae</taxon>
        <taxon>Hyaloperonospora</taxon>
    </lineage>
</organism>
<evidence type="ECO:0000313" key="2">
    <source>
        <dbReference type="Proteomes" id="UP000011713"/>
    </source>
</evidence>
<dbReference type="AlphaFoldDB" id="M4C5L2"/>
<protein>
    <submittedName>
        <fullName evidence="1">Uncharacterized protein</fullName>
    </submittedName>
</protein>
<dbReference type="HOGENOM" id="CLU_2890590_0_0_1"/>
<reference evidence="1" key="2">
    <citation type="submission" date="2015-06" db="UniProtKB">
        <authorList>
            <consortium name="EnsemblProtists"/>
        </authorList>
    </citation>
    <scope>IDENTIFICATION</scope>
    <source>
        <strain evidence="1">Emoy2</strain>
    </source>
</reference>